<evidence type="ECO:0000256" key="2">
    <source>
        <dbReference type="ARBA" id="ARBA00010892"/>
    </source>
</evidence>
<keyword evidence="3 8" id="KW-0813">Transport</keyword>
<feature type="transmembrane region" description="Helical" evidence="8">
    <location>
        <begin position="256"/>
        <end position="278"/>
    </location>
</feature>
<evidence type="ECO:0000256" key="4">
    <source>
        <dbReference type="ARBA" id="ARBA00022596"/>
    </source>
</evidence>
<feature type="transmembrane region" description="Helical" evidence="8">
    <location>
        <begin position="112"/>
        <end position="137"/>
    </location>
</feature>
<dbReference type="Pfam" id="PF03824">
    <property type="entry name" value="NicO"/>
    <property type="match status" value="1"/>
</dbReference>
<evidence type="ECO:0000256" key="7">
    <source>
        <dbReference type="ARBA" id="ARBA00023136"/>
    </source>
</evidence>
<dbReference type="RefSeq" id="WP_329270805.1">
    <property type="nucleotide sequence ID" value="NZ_CP109011.1"/>
</dbReference>
<evidence type="ECO:0000256" key="6">
    <source>
        <dbReference type="ARBA" id="ARBA00022989"/>
    </source>
</evidence>
<dbReference type="NCBIfam" id="TIGR00802">
    <property type="entry name" value="nico"/>
    <property type="match status" value="1"/>
</dbReference>
<protein>
    <recommendedName>
        <fullName evidence="8">Nickel/cobalt efflux system</fullName>
    </recommendedName>
</protein>
<proteinExistence type="inferred from homology"/>
<dbReference type="PANTHER" id="PTHR31611:SF0">
    <property type="entry name" value="HIGH-AFFINITY NICKEL TRANSPORT PROTEIN NIC1"/>
    <property type="match status" value="1"/>
</dbReference>
<evidence type="ECO:0000313" key="9">
    <source>
        <dbReference type="EMBL" id="WUT48065.1"/>
    </source>
</evidence>
<organism evidence="9 10">
    <name type="scientific">Streptomyces pseudovenezuelae</name>
    <dbReference type="NCBI Taxonomy" id="67350"/>
    <lineage>
        <taxon>Bacteria</taxon>
        <taxon>Bacillati</taxon>
        <taxon>Actinomycetota</taxon>
        <taxon>Actinomycetes</taxon>
        <taxon>Kitasatosporales</taxon>
        <taxon>Streptomycetaceae</taxon>
        <taxon>Streptomyces</taxon>
        <taxon>Streptomyces aurantiacus group</taxon>
    </lineage>
</organism>
<feature type="transmembrane region" description="Helical" evidence="8">
    <location>
        <begin position="345"/>
        <end position="365"/>
    </location>
</feature>
<feature type="transmembrane region" description="Helical" evidence="8">
    <location>
        <begin position="226"/>
        <end position="250"/>
    </location>
</feature>
<keyword evidence="7 8" id="KW-0472">Membrane</keyword>
<evidence type="ECO:0000256" key="8">
    <source>
        <dbReference type="RuleBase" id="RU362101"/>
    </source>
</evidence>
<keyword evidence="5 8" id="KW-0812">Transmembrane</keyword>
<evidence type="ECO:0000256" key="5">
    <source>
        <dbReference type="ARBA" id="ARBA00022692"/>
    </source>
</evidence>
<comment type="similarity">
    <text evidence="2 8">Belongs to the NiCoT transporter (TC 2.A.52) family.</text>
</comment>
<evidence type="ECO:0000313" key="10">
    <source>
        <dbReference type="Proteomes" id="UP001432168"/>
    </source>
</evidence>
<comment type="subcellular location">
    <subcellularLocation>
        <location evidence="8">Cell membrane</location>
        <topology evidence="8">Multi-pass membrane protein</topology>
    </subcellularLocation>
    <subcellularLocation>
        <location evidence="1">Endomembrane system</location>
        <topology evidence="1">Multi-pass membrane protein</topology>
    </subcellularLocation>
</comment>
<keyword evidence="10" id="KW-1185">Reference proteome</keyword>
<name>A0ABZ1X7F5_9ACTN</name>
<evidence type="ECO:0000256" key="3">
    <source>
        <dbReference type="ARBA" id="ARBA00022448"/>
    </source>
</evidence>
<dbReference type="Proteomes" id="UP001432168">
    <property type="component" value="Chromosome"/>
</dbReference>
<feature type="transmembrane region" description="Helical" evidence="8">
    <location>
        <begin position="157"/>
        <end position="182"/>
    </location>
</feature>
<dbReference type="EMBL" id="CP109011">
    <property type="protein sequence ID" value="WUT48065.1"/>
    <property type="molecule type" value="Genomic_DNA"/>
</dbReference>
<reference evidence="9" key="1">
    <citation type="submission" date="2022-10" db="EMBL/GenBank/DDBJ databases">
        <title>The complete genomes of actinobacterial strains from the NBC collection.</title>
        <authorList>
            <person name="Joergensen T.S."/>
            <person name="Alvarez Arevalo M."/>
            <person name="Sterndorff E.B."/>
            <person name="Faurdal D."/>
            <person name="Vuksanovic O."/>
            <person name="Mourched A.-S."/>
            <person name="Charusanti P."/>
            <person name="Shaw S."/>
            <person name="Blin K."/>
            <person name="Weber T."/>
        </authorList>
    </citation>
    <scope>NUCLEOTIDE SEQUENCE</scope>
    <source>
        <strain evidence="9">NBC_00686</strain>
    </source>
</reference>
<gene>
    <name evidence="9" type="ORF">OG929_39690</name>
</gene>
<evidence type="ECO:0000256" key="1">
    <source>
        <dbReference type="ARBA" id="ARBA00004127"/>
    </source>
</evidence>
<accession>A0ABZ1X7F5</accession>
<dbReference type="InterPro" id="IPR011541">
    <property type="entry name" value="Ni/Co_transpt_high_affinity"/>
</dbReference>
<feature type="transmembrane region" description="Helical" evidence="8">
    <location>
        <begin position="38"/>
        <end position="61"/>
    </location>
</feature>
<feature type="transmembrane region" description="Helical" evidence="8">
    <location>
        <begin position="299"/>
        <end position="325"/>
    </location>
</feature>
<dbReference type="PANTHER" id="PTHR31611">
    <property type="entry name" value="HIGH-AFFINITY NICKEL TRANSPORT PROTEIN NIC1"/>
    <property type="match status" value="1"/>
</dbReference>
<dbReference type="InterPro" id="IPR004688">
    <property type="entry name" value="Ni/Co_transpt"/>
</dbReference>
<sequence length="385" mass="41502">MTAAPDSAPPLLPATAPARGSVWHRVRGSMTRQEWVRAGGMAAVVLALHVIGWFVLVAIVAPHHYGVGEKSFGIGIGVTAYTLGMRHAFDADHIAAIDNTTRKLMGEGQRPLSVGFWFSLGHSSVVFVLALLLSLGVKALAGPVRDGDSRLHDVTALIGTTVSGAFLYLIAAVNLVVLVGIWKVFRRMRSGRYDEAALEEQLNHRGFMNRLLGRVMKSITKPWQMYPLGLLFGLGFDTATEIALLVLAGSGAASGLPWYAILTLPVLFAAGMSLLDTIDGSFMNFAYGWAFSKPVRKVYYNLTITGLSVAVALLIGTAELLGLLADKLDLHGLFWNWISGLDLNLLGFAIVGLFFATWVIALLVWKVGRIEEKWTAGLAGETATK</sequence>
<keyword evidence="4" id="KW-0533">Nickel</keyword>
<keyword evidence="6 8" id="KW-1133">Transmembrane helix</keyword>